<reference evidence="1 2" key="1">
    <citation type="submission" date="2020-08" db="EMBL/GenBank/DDBJ databases">
        <title>Genomic Encyclopedia of Type Strains, Phase IV (KMG-IV): sequencing the most valuable type-strain genomes for metagenomic binning, comparative biology and taxonomic classification.</title>
        <authorList>
            <person name="Goeker M."/>
        </authorList>
    </citation>
    <scope>NUCLEOTIDE SEQUENCE [LARGE SCALE GENOMIC DNA]</scope>
    <source>
        <strain evidence="1 2">DSM 105074</strain>
    </source>
</reference>
<gene>
    <name evidence="1" type="ORF">HNQ92_005648</name>
</gene>
<comment type="caution">
    <text evidence="1">The sequence shown here is derived from an EMBL/GenBank/DDBJ whole genome shotgun (WGS) entry which is preliminary data.</text>
</comment>
<keyword evidence="2" id="KW-1185">Reference proteome</keyword>
<dbReference type="AlphaFoldDB" id="A0A840TW60"/>
<evidence type="ECO:0000313" key="1">
    <source>
        <dbReference type="EMBL" id="MBB5287484.1"/>
    </source>
</evidence>
<dbReference type="Proteomes" id="UP000557307">
    <property type="component" value="Unassembled WGS sequence"/>
</dbReference>
<organism evidence="1 2">
    <name type="scientific">Rhabdobacter roseus</name>
    <dbReference type="NCBI Taxonomy" id="1655419"/>
    <lineage>
        <taxon>Bacteria</taxon>
        <taxon>Pseudomonadati</taxon>
        <taxon>Bacteroidota</taxon>
        <taxon>Cytophagia</taxon>
        <taxon>Cytophagales</taxon>
        <taxon>Cytophagaceae</taxon>
        <taxon>Rhabdobacter</taxon>
    </lineage>
</organism>
<sequence>MRYVLCLLLLVGTFACQKDRVGPERVAFVSGQDFALCGGCGGWFVDIVEGADTARYRADVPAPFNQAGTPVWIRYERDLSDGLKEHGRWINIRSIRNRK</sequence>
<proteinExistence type="predicted"/>
<evidence type="ECO:0000313" key="2">
    <source>
        <dbReference type="Proteomes" id="UP000557307"/>
    </source>
</evidence>
<dbReference type="EMBL" id="JACHGF010000019">
    <property type="protein sequence ID" value="MBB5287484.1"/>
    <property type="molecule type" value="Genomic_DNA"/>
</dbReference>
<name>A0A840TW60_9BACT</name>
<dbReference type="RefSeq" id="WP_184179734.1">
    <property type="nucleotide sequence ID" value="NZ_JACHGF010000019.1"/>
</dbReference>
<dbReference type="PROSITE" id="PS51257">
    <property type="entry name" value="PROKAR_LIPOPROTEIN"/>
    <property type="match status" value="1"/>
</dbReference>
<accession>A0A840TW60</accession>
<protein>
    <recommendedName>
        <fullName evidence="3">Lipoprotein</fullName>
    </recommendedName>
</protein>
<evidence type="ECO:0008006" key="3">
    <source>
        <dbReference type="Google" id="ProtNLM"/>
    </source>
</evidence>